<dbReference type="Proteomes" id="UP001197492">
    <property type="component" value="Unassembled WGS sequence"/>
</dbReference>
<evidence type="ECO:0000313" key="4">
    <source>
        <dbReference type="EMBL" id="MBV3381731.1"/>
    </source>
</evidence>
<dbReference type="GeneID" id="301323350"/>
<dbReference type="NCBIfam" id="NF001399">
    <property type="entry name" value="PRK00283.1"/>
    <property type="match status" value="1"/>
</dbReference>
<dbReference type="GO" id="GO:0006310">
    <property type="term" value="P:DNA recombination"/>
    <property type="evidence" value="ECO:0007669"/>
    <property type="project" value="InterPro"/>
</dbReference>
<dbReference type="PROSITE" id="PS51900">
    <property type="entry name" value="CB"/>
    <property type="match status" value="1"/>
</dbReference>
<protein>
    <submittedName>
        <fullName evidence="4">Tyrosine recombinase</fullName>
    </submittedName>
</protein>
<evidence type="ECO:0000313" key="7">
    <source>
        <dbReference type="Proteomes" id="UP001197492"/>
    </source>
</evidence>
<evidence type="ECO:0000259" key="3">
    <source>
        <dbReference type="PROSITE" id="PS51900"/>
    </source>
</evidence>
<dbReference type="InterPro" id="IPR002104">
    <property type="entry name" value="Integrase_catalytic"/>
</dbReference>
<name>A0AAW4MVC9_9FIRM</name>
<comment type="caution">
    <text evidence="4">The sequence shown here is derived from an EMBL/GenBank/DDBJ whole genome shotgun (WGS) entry which is preliminary data.</text>
</comment>
<evidence type="ECO:0000256" key="1">
    <source>
        <dbReference type="PROSITE-ProRule" id="PRU01248"/>
    </source>
</evidence>
<dbReference type="InterPro" id="IPR044068">
    <property type="entry name" value="CB"/>
</dbReference>
<dbReference type="PROSITE" id="PS51898">
    <property type="entry name" value="TYR_RECOMBINASE"/>
    <property type="match status" value="1"/>
</dbReference>
<feature type="domain" description="Tyr recombinase" evidence="2">
    <location>
        <begin position="102"/>
        <end position="284"/>
    </location>
</feature>
<keyword evidence="7" id="KW-1185">Reference proteome</keyword>
<dbReference type="AlphaFoldDB" id="A0AAW4MVC9"/>
<evidence type="ECO:0000259" key="2">
    <source>
        <dbReference type="PROSITE" id="PS51898"/>
    </source>
</evidence>
<dbReference type="GO" id="GO:0015074">
    <property type="term" value="P:DNA integration"/>
    <property type="evidence" value="ECO:0007669"/>
    <property type="project" value="InterPro"/>
</dbReference>
<feature type="domain" description="Core-binding (CB)" evidence="3">
    <location>
        <begin position="1"/>
        <end position="82"/>
    </location>
</feature>
<dbReference type="PANTHER" id="PTHR30349:SF81">
    <property type="entry name" value="TYROSINE RECOMBINASE XERC"/>
    <property type="match status" value="1"/>
</dbReference>
<dbReference type="EMBL" id="JAHOEL010000002">
    <property type="protein sequence ID" value="MBV3391754.1"/>
    <property type="molecule type" value="Genomic_DNA"/>
</dbReference>
<dbReference type="EMBL" id="JAHOEF010000002">
    <property type="protein sequence ID" value="MBV3381731.1"/>
    <property type="molecule type" value="Genomic_DNA"/>
</dbReference>
<dbReference type="RefSeq" id="WP_217746859.1">
    <property type="nucleotide sequence ID" value="NZ_JAHOEB010000002.1"/>
</dbReference>
<dbReference type="InterPro" id="IPR050090">
    <property type="entry name" value="Tyrosine_recombinase_XerCD"/>
</dbReference>
<evidence type="ECO:0000313" key="6">
    <source>
        <dbReference type="Proteomes" id="UP001196408"/>
    </source>
</evidence>
<organism evidence="4 6">
    <name type="scientific">Catenibacterium mitsuokai</name>
    <dbReference type="NCBI Taxonomy" id="100886"/>
    <lineage>
        <taxon>Bacteria</taxon>
        <taxon>Bacillati</taxon>
        <taxon>Bacillota</taxon>
        <taxon>Erysipelotrichia</taxon>
        <taxon>Erysipelotrichales</taxon>
        <taxon>Coprobacillaceae</taxon>
        <taxon>Catenibacterium</taxon>
    </lineage>
</organism>
<evidence type="ECO:0000313" key="5">
    <source>
        <dbReference type="EMBL" id="MBV3391754.1"/>
    </source>
</evidence>
<accession>A0AAW4MVC9</accession>
<keyword evidence="1" id="KW-0238">DNA-binding</keyword>
<proteinExistence type="predicted"/>
<dbReference type="Pfam" id="PF02899">
    <property type="entry name" value="Phage_int_SAM_1"/>
    <property type="match status" value="1"/>
</dbReference>
<sequence>MQDYDLKDFKSYLMFERGLSENTVDGYMRDLRAFYDYIDYDIKNFDLAHLDTYFSELKDDGYKVTSIRRKIVSLRQYNEFLSRTKGMKDVMSQYELPKTEKKLPQVLSLEEIVKVINHIDDTTPAGKRNKSMMLLLVSTGMRISELVHLEINDINHSVSNVRVIGKGNKERLIPLDQETFHYVYSYMQNERSFFDKKNSLWLFMMNDGRRMTRENFYNILQKLVLEAGVRDHFTPHMLRHTFATTLLENHCDLRSIQVMLGHQDISTTTIYTHVTHKQIIDDYNKFHPGNARRKL</sequence>
<reference evidence="4 7" key="1">
    <citation type="submission" date="2021-06" db="EMBL/GenBank/DDBJ databases">
        <title>Collection of gut derived symbiotic bacterial strains cultured from healthy donors.</title>
        <authorList>
            <person name="Lin H."/>
            <person name="Littmann E."/>
            <person name="Pamer E.G."/>
        </authorList>
    </citation>
    <scope>NUCLEOTIDE SEQUENCE</scope>
    <source>
        <strain evidence="5 7">MSK.21.70</strain>
        <strain evidence="4">MSK.21.82</strain>
    </source>
</reference>
<dbReference type="Pfam" id="PF00589">
    <property type="entry name" value="Phage_integrase"/>
    <property type="match status" value="1"/>
</dbReference>
<dbReference type="Proteomes" id="UP001196408">
    <property type="component" value="Unassembled WGS sequence"/>
</dbReference>
<dbReference type="PANTHER" id="PTHR30349">
    <property type="entry name" value="PHAGE INTEGRASE-RELATED"/>
    <property type="match status" value="1"/>
</dbReference>
<gene>
    <name evidence="4" type="ORF">KSV97_00495</name>
    <name evidence="5" type="ORF">KSW06_00500</name>
</gene>
<dbReference type="InterPro" id="IPR004107">
    <property type="entry name" value="Integrase_SAM-like_N"/>
</dbReference>
<dbReference type="GO" id="GO:0003677">
    <property type="term" value="F:DNA binding"/>
    <property type="evidence" value="ECO:0007669"/>
    <property type="project" value="UniProtKB-UniRule"/>
</dbReference>